<dbReference type="GO" id="GO:0005789">
    <property type="term" value="C:endoplasmic reticulum membrane"/>
    <property type="evidence" value="ECO:0007669"/>
    <property type="project" value="UniProtKB-SubCell"/>
</dbReference>
<evidence type="ECO:0000256" key="1">
    <source>
        <dbReference type="ARBA" id="ARBA00004477"/>
    </source>
</evidence>
<evidence type="ECO:0000256" key="2">
    <source>
        <dbReference type="ARBA" id="ARBA00022692"/>
    </source>
</evidence>
<dbReference type="Proteomes" id="UP000314983">
    <property type="component" value="Chromosome 13"/>
</dbReference>
<evidence type="ECO:0000256" key="7">
    <source>
        <dbReference type="SAM" id="Phobius"/>
    </source>
</evidence>
<dbReference type="InterPro" id="IPR051085">
    <property type="entry name" value="MB_O-acyltransferase"/>
</dbReference>
<dbReference type="InterPro" id="IPR004299">
    <property type="entry name" value="MBOAT_fam"/>
</dbReference>
<evidence type="ECO:0008006" key="10">
    <source>
        <dbReference type="Google" id="ProtNLM"/>
    </source>
</evidence>
<dbReference type="GO" id="GO:0016409">
    <property type="term" value="F:palmitoyltransferase activity"/>
    <property type="evidence" value="ECO:0007669"/>
    <property type="project" value="TreeGrafter"/>
</dbReference>
<dbReference type="Ensembl" id="ENSEEET00000022254.2">
    <property type="protein sequence ID" value="ENSEEEP00000022007.2"/>
    <property type="gene ID" value="ENSEEEG00000010688.2"/>
</dbReference>
<name>A0A4W4FBD3_ELEEL</name>
<reference evidence="9" key="1">
    <citation type="journal article" date="2014" name="Science">
        <title>Nonhuman genetics. Genomic basis for the convergent evolution of electric organs.</title>
        <authorList>
            <person name="Gallant J.R."/>
            <person name="Traeger L.L."/>
            <person name="Volkening J.D."/>
            <person name="Moffett H."/>
            <person name="Chen P.H."/>
            <person name="Novina C.D."/>
            <person name="Phillips G.N.Jr."/>
            <person name="Anand R."/>
            <person name="Wells G.B."/>
            <person name="Pinch M."/>
            <person name="Guth R."/>
            <person name="Unguez G.A."/>
            <person name="Albert J.S."/>
            <person name="Zakon H.H."/>
            <person name="Samanta M.P."/>
            <person name="Sussman M.R."/>
        </authorList>
    </citation>
    <scope>NUCLEOTIDE SEQUENCE [LARGE SCALE GENOMIC DNA]</scope>
</reference>
<evidence type="ECO:0000313" key="9">
    <source>
        <dbReference type="Proteomes" id="UP000314983"/>
    </source>
</evidence>
<gene>
    <name evidence="8" type="primary">HHAT</name>
</gene>
<evidence type="ECO:0000256" key="4">
    <source>
        <dbReference type="ARBA" id="ARBA00022989"/>
    </source>
</evidence>
<evidence type="ECO:0000313" key="8">
    <source>
        <dbReference type="Ensembl" id="ENSEEEP00000022007.2"/>
    </source>
</evidence>
<reference evidence="8" key="5">
    <citation type="submission" date="2025-09" db="UniProtKB">
        <authorList>
            <consortium name="Ensembl"/>
        </authorList>
    </citation>
    <scope>IDENTIFICATION</scope>
</reference>
<feature type="transmembrane region" description="Helical" evidence="7">
    <location>
        <begin position="77"/>
        <end position="103"/>
    </location>
</feature>
<feature type="transmembrane region" description="Helical" evidence="7">
    <location>
        <begin position="379"/>
        <end position="398"/>
    </location>
</feature>
<sequence>MSCQCVCVPAEHEKSLDREVHLEKGFLVWGYKKDPTDFEWSFWNEWVWRSLFCSLIGHTVVSRLCGVYLPQCRKAVLTLYGMVSAWWLLGFKGVAVLMLHLSVSLVVAQLHSPTLSWGCAILLLSTLHISSLQDVQRAWYDSEERYLLLLFSTAVCALRCISFSLELCWSPLLAGGPSVRCPFVQFRRMKELATQLSSLTSYCFYHPLFYNGPVITYKDFSQQIERPVCNVSAQWLLAKLLRVCVWWCLAEFMIHVMYMHAIQNNETYLHILSPWALGGLALAVVQFFYVKYLVLFGVVSLLAQLDGIQTPPLPRCVSIVYSFRGMWRHFDVGLYKWLIRYLYVPLGGSHHGPFQKVISTALAFGFVCFWHGFHDYLQYWALLNWLGVLVENIIAVFLTSPPLHRIIVCYLSPRMQRRGLALVSAFSTAMIILSNLVFLGGTHVGHVYWKRVFVQGWSTMAVPMLAFLYCFAQVGLEVDRKQS</sequence>
<reference evidence="8" key="4">
    <citation type="submission" date="2025-08" db="UniProtKB">
        <authorList>
            <consortium name="Ensembl"/>
        </authorList>
    </citation>
    <scope>IDENTIFICATION</scope>
</reference>
<keyword evidence="3" id="KW-0256">Endoplasmic reticulum</keyword>
<keyword evidence="9" id="KW-1185">Reference proteome</keyword>
<comment type="subcellular location">
    <subcellularLocation>
        <location evidence="1">Endoplasmic reticulum membrane</location>
        <topology evidence="1">Multi-pass membrane protein</topology>
    </subcellularLocation>
</comment>
<dbReference type="PANTHER" id="PTHR13285">
    <property type="entry name" value="ACYLTRANSFERASE"/>
    <property type="match status" value="1"/>
</dbReference>
<dbReference type="GeneTree" id="ENSGT00530000063629"/>
<evidence type="ECO:0000256" key="5">
    <source>
        <dbReference type="ARBA" id="ARBA00023136"/>
    </source>
</evidence>
<keyword evidence="2 7" id="KW-0812">Transmembrane</keyword>
<feature type="transmembrane region" description="Helical" evidence="7">
    <location>
        <begin position="419"/>
        <end position="440"/>
    </location>
</feature>
<keyword evidence="4 7" id="KW-1133">Transmembrane helix</keyword>
<evidence type="ECO:0000256" key="6">
    <source>
        <dbReference type="ARBA" id="ARBA00038268"/>
    </source>
</evidence>
<reference evidence="8" key="3">
    <citation type="submission" date="2020-05" db="EMBL/GenBank/DDBJ databases">
        <title>Electrophorus electricus (electric eel) genome, fEleEle1, primary haplotype.</title>
        <authorList>
            <person name="Myers G."/>
            <person name="Meyer A."/>
            <person name="Fedrigo O."/>
            <person name="Formenti G."/>
            <person name="Rhie A."/>
            <person name="Tracey A."/>
            <person name="Sims Y."/>
            <person name="Jarvis E.D."/>
        </authorList>
    </citation>
    <scope>NUCLEOTIDE SEQUENCE [LARGE SCALE GENOMIC DNA]</scope>
</reference>
<proteinExistence type="inferred from homology"/>
<dbReference type="OMA" id="WEMAAYL"/>
<organism evidence="8 9">
    <name type="scientific">Electrophorus electricus</name>
    <name type="common">Electric eel</name>
    <name type="synonym">Gymnotus electricus</name>
    <dbReference type="NCBI Taxonomy" id="8005"/>
    <lineage>
        <taxon>Eukaryota</taxon>
        <taxon>Metazoa</taxon>
        <taxon>Chordata</taxon>
        <taxon>Craniata</taxon>
        <taxon>Vertebrata</taxon>
        <taxon>Euteleostomi</taxon>
        <taxon>Actinopterygii</taxon>
        <taxon>Neopterygii</taxon>
        <taxon>Teleostei</taxon>
        <taxon>Ostariophysi</taxon>
        <taxon>Gymnotiformes</taxon>
        <taxon>Gymnotoidei</taxon>
        <taxon>Gymnotidae</taxon>
        <taxon>Electrophorus</taxon>
    </lineage>
</organism>
<keyword evidence="5 7" id="KW-0472">Membrane</keyword>
<accession>A0A4W4FBD3</accession>
<dbReference type="PANTHER" id="PTHR13285:SF20">
    <property type="entry name" value="PROTEIN-CYSTEINE N-PALMITOYLTRANSFERASE HHAT"/>
    <property type="match status" value="1"/>
</dbReference>
<evidence type="ECO:0000256" key="3">
    <source>
        <dbReference type="ARBA" id="ARBA00022824"/>
    </source>
</evidence>
<dbReference type="AlphaFoldDB" id="A0A4W4FBD3"/>
<protein>
    <recommendedName>
        <fullName evidence="10">Hedgehog acyltransferase</fullName>
    </recommendedName>
</protein>
<dbReference type="Pfam" id="PF03062">
    <property type="entry name" value="MBOAT"/>
    <property type="match status" value="1"/>
</dbReference>
<comment type="similarity">
    <text evidence="6">Belongs to the membrane-bound acyltransferase family. HHAT subfamily.</text>
</comment>
<feature type="transmembrane region" description="Helical" evidence="7">
    <location>
        <begin position="115"/>
        <end position="135"/>
    </location>
</feature>
<feature type="transmembrane region" description="Helical" evidence="7">
    <location>
        <begin position="452"/>
        <end position="472"/>
    </location>
</feature>
<reference evidence="9" key="2">
    <citation type="journal article" date="2017" name="Sci. Adv.">
        <title>A tail of two voltages: Proteomic comparison of the three electric organs of the electric eel.</title>
        <authorList>
            <person name="Traeger L.L."/>
            <person name="Sabat G."/>
            <person name="Barrett-Wilt G.A."/>
            <person name="Wells G.B."/>
            <person name="Sussman M.R."/>
        </authorList>
    </citation>
    <scope>NUCLEOTIDE SEQUENCE [LARGE SCALE GENOMIC DNA]</scope>
</reference>